<evidence type="ECO:0000256" key="3">
    <source>
        <dbReference type="ARBA" id="ARBA00012922"/>
    </source>
</evidence>
<dbReference type="InterPro" id="IPR020556">
    <property type="entry name" value="Amidase_CS"/>
</dbReference>
<comment type="similarity">
    <text evidence="2">Belongs to the amidase family.</text>
</comment>
<dbReference type="EC" id="3.5.1.4" evidence="3"/>
<keyword evidence="7" id="KW-1185">Reference proteome</keyword>
<evidence type="ECO:0000256" key="4">
    <source>
        <dbReference type="ARBA" id="ARBA00022801"/>
    </source>
</evidence>
<dbReference type="InterPro" id="IPR036928">
    <property type="entry name" value="AS_sf"/>
</dbReference>
<organism evidence="6 7">
    <name type="scientific">Bionectria ochroleuca</name>
    <name type="common">Gliocladium roseum</name>
    <dbReference type="NCBI Taxonomy" id="29856"/>
    <lineage>
        <taxon>Eukaryota</taxon>
        <taxon>Fungi</taxon>
        <taxon>Dikarya</taxon>
        <taxon>Ascomycota</taxon>
        <taxon>Pezizomycotina</taxon>
        <taxon>Sordariomycetes</taxon>
        <taxon>Hypocreomycetidae</taxon>
        <taxon>Hypocreales</taxon>
        <taxon>Bionectriaceae</taxon>
        <taxon>Clonostachys</taxon>
    </lineage>
</organism>
<evidence type="ECO:0000313" key="7">
    <source>
        <dbReference type="Proteomes" id="UP000766486"/>
    </source>
</evidence>
<feature type="domain" description="Amidase" evidence="5">
    <location>
        <begin position="85"/>
        <end position="536"/>
    </location>
</feature>
<evidence type="ECO:0000256" key="2">
    <source>
        <dbReference type="ARBA" id="ARBA00009199"/>
    </source>
</evidence>
<dbReference type="Proteomes" id="UP000766486">
    <property type="component" value="Unassembled WGS sequence"/>
</dbReference>
<dbReference type="PIRSF" id="PIRSF001221">
    <property type="entry name" value="Amidase_fungi"/>
    <property type="match status" value="1"/>
</dbReference>
<dbReference type="SUPFAM" id="SSF75304">
    <property type="entry name" value="Amidase signature (AS) enzymes"/>
    <property type="match status" value="1"/>
</dbReference>
<dbReference type="PANTHER" id="PTHR46072">
    <property type="entry name" value="AMIDASE-RELATED-RELATED"/>
    <property type="match status" value="1"/>
</dbReference>
<dbReference type="PANTHER" id="PTHR46072:SF3">
    <property type="entry name" value="AMIDASE"/>
    <property type="match status" value="1"/>
</dbReference>
<protein>
    <recommendedName>
        <fullName evidence="3">amidase</fullName>
        <ecNumber evidence="3">3.5.1.4</ecNumber>
    </recommendedName>
</protein>
<evidence type="ECO:0000313" key="6">
    <source>
        <dbReference type="EMBL" id="VUC35351.1"/>
    </source>
</evidence>
<evidence type="ECO:0000259" key="5">
    <source>
        <dbReference type="Pfam" id="PF01425"/>
    </source>
</evidence>
<evidence type="ECO:0000256" key="1">
    <source>
        <dbReference type="ARBA" id="ARBA00001311"/>
    </source>
</evidence>
<dbReference type="Gene3D" id="3.90.1300.10">
    <property type="entry name" value="Amidase signature (AS) domain"/>
    <property type="match status" value="1"/>
</dbReference>
<comment type="caution">
    <text evidence="6">The sequence shown here is derived from an EMBL/GenBank/DDBJ whole genome shotgun (WGS) entry which is preliminary data.</text>
</comment>
<dbReference type="Pfam" id="PF01425">
    <property type="entry name" value="Amidase"/>
    <property type="match status" value="1"/>
</dbReference>
<gene>
    <name evidence="6" type="ORF">CLO192961_LOCUS411178</name>
</gene>
<dbReference type="InterPro" id="IPR023631">
    <property type="entry name" value="Amidase_dom"/>
</dbReference>
<comment type="catalytic activity">
    <reaction evidence="1">
        <text>a monocarboxylic acid amide + H2O = a monocarboxylate + NH4(+)</text>
        <dbReference type="Rhea" id="RHEA:12020"/>
        <dbReference type="ChEBI" id="CHEBI:15377"/>
        <dbReference type="ChEBI" id="CHEBI:28938"/>
        <dbReference type="ChEBI" id="CHEBI:35757"/>
        <dbReference type="ChEBI" id="CHEBI:83628"/>
        <dbReference type="EC" id="3.5.1.4"/>
    </reaction>
</comment>
<proteinExistence type="inferred from homology"/>
<keyword evidence="4" id="KW-0378">Hydrolase</keyword>
<name>A0ABY6UVR7_BIOOC</name>
<accession>A0ABY6UVR7</accession>
<dbReference type="EMBL" id="CABFNS010000910">
    <property type="protein sequence ID" value="VUC35351.1"/>
    <property type="molecule type" value="Genomic_DNA"/>
</dbReference>
<reference evidence="6 7" key="1">
    <citation type="submission" date="2019-06" db="EMBL/GenBank/DDBJ databases">
        <authorList>
            <person name="Broberg M."/>
        </authorList>
    </citation>
    <scope>NUCLEOTIDE SEQUENCE [LARGE SCALE GENOMIC DNA]</scope>
</reference>
<dbReference type="PROSITE" id="PS00571">
    <property type="entry name" value="AMIDASES"/>
    <property type="match status" value="1"/>
</dbReference>
<sequence length="550" mass="59785">MSWEDKVKEKRERCFKAIPQDWRIPDAILSQLPQPLEDNATNLIKLGIVRQCGILTDDELDITEYHTTTNLLDKLKSGSLTSVQITTAFSKRAAIAHQLVNCLTETFFDRAIQRAQYLDDQRAAGKICGPLHGLPVSIKDSFRVIGSQSTLGIVSFLNKEPATSNSVLVDMLIELGSVIYVKTNVPQTLATVDSENNIFGRTLNPWNTMLGPGGSSGGEGALVAFRGSPLGVGTDVGGSIRIPSLCCGVYGFKPTVGRIPYGGQQDCGKPGTDFIIPAAGPLSNDLGSVGIFMKAVLEANPAALDSTAIDVPWRSVPDSSEKKLRIGLLPEDPKYPLHPPVKRTLAEAVKALETCGHEIISLNPDQCHVSDATEVAWQFFMIDDTAYGHVQAGEEYLVQSVKHTHGLSASLKPVFVPDVVGMDRLDHVAVLKTKRAEMIEDWRKTWLSVDVVLSPSAQSTAVEHDKFGLPPYTTLTNILDYPSCIIPFGQVSGDDIEQQFLTTPDQIAPPYNAQLFQGAPCSVQIFTKTLRDEECLEIAKAVDKCLNGSK</sequence>